<proteinExistence type="predicted"/>
<accession>A0A9P8EZB3</accession>
<organism evidence="1 2">
    <name type="scientific">Aureobasidium melanogenum</name>
    <name type="common">Aureobasidium pullulans var. melanogenum</name>
    <dbReference type="NCBI Taxonomy" id="46634"/>
    <lineage>
        <taxon>Eukaryota</taxon>
        <taxon>Fungi</taxon>
        <taxon>Dikarya</taxon>
        <taxon>Ascomycota</taxon>
        <taxon>Pezizomycotina</taxon>
        <taxon>Dothideomycetes</taxon>
        <taxon>Dothideomycetidae</taxon>
        <taxon>Dothideales</taxon>
        <taxon>Saccotheciaceae</taxon>
        <taxon>Aureobasidium</taxon>
    </lineage>
</organism>
<name>A0A9P8EZB3_AURME</name>
<feature type="non-terminal residue" evidence="1">
    <location>
        <position position="107"/>
    </location>
</feature>
<evidence type="ECO:0000313" key="2">
    <source>
        <dbReference type="Proteomes" id="UP000779574"/>
    </source>
</evidence>
<reference evidence="1" key="1">
    <citation type="journal article" date="2021" name="J Fungi (Basel)">
        <title>Virulence traits and population genomics of the black yeast Aureobasidium melanogenum.</title>
        <authorList>
            <person name="Cernosa A."/>
            <person name="Sun X."/>
            <person name="Gostincar C."/>
            <person name="Fang C."/>
            <person name="Gunde-Cimerman N."/>
            <person name="Song Z."/>
        </authorList>
    </citation>
    <scope>NUCLEOTIDE SEQUENCE</scope>
    <source>
        <strain evidence="1">EXF-9911</strain>
    </source>
</reference>
<evidence type="ECO:0000313" key="1">
    <source>
        <dbReference type="EMBL" id="KAG9701359.1"/>
    </source>
</evidence>
<dbReference type="AlphaFoldDB" id="A0A9P8EZB3"/>
<protein>
    <submittedName>
        <fullName evidence="1">Uncharacterized protein</fullName>
    </submittedName>
</protein>
<comment type="caution">
    <text evidence="1">The sequence shown here is derived from an EMBL/GenBank/DDBJ whole genome shotgun (WGS) entry which is preliminary data.</text>
</comment>
<reference evidence="1" key="2">
    <citation type="submission" date="2021-08" db="EMBL/GenBank/DDBJ databases">
        <authorList>
            <person name="Gostincar C."/>
            <person name="Sun X."/>
            <person name="Song Z."/>
            <person name="Gunde-Cimerman N."/>
        </authorList>
    </citation>
    <scope>NUCLEOTIDE SEQUENCE</scope>
    <source>
        <strain evidence="1">EXF-9911</strain>
    </source>
</reference>
<dbReference type="EMBL" id="JAHFXF010000001">
    <property type="protein sequence ID" value="KAG9701359.1"/>
    <property type="molecule type" value="Genomic_DNA"/>
</dbReference>
<sequence length="107" mass="12190">MIASSILCKPRKGSKHEKLRFPNEDKAWITLHHRCFSAHVSKQINHHCPEDVGKCDAHIGRANPCARRMAPILDEQEMLIIIRYPHEKSLNESADGRCALTFEVAFS</sequence>
<dbReference type="Proteomes" id="UP000779574">
    <property type="component" value="Unassembled WGS sequence"/>
</dbReference>
<gene>
    <name evidence="1" type="ORF">KCU76_g34</name>
</gene>